<evidence type="ECO:0000313" key="3">
    <source>
        <dbReference type="Proteomes" id="UP000078240"/>
    </source>
</evidence>
<name>A0A179GF26_PURLI</name>
<feature type="region of interest" description="Disordered" evidence="1">
    <location>
        <begin position="436"/>
        <end position="467"/>
    </location>
</feature>
<evidence type="ECO:0000313" key="2">
    <source>
        <dbReference type="EMBL" id="OAQ76118.1"/>
    </source>
</evidence>
<gene>
    <name evidence="2" type="ORF">VFPBJ_08478</name>
</gene>
<reference evidence="2 3" key="1">
    <citation type="submission" date="2016-01" db="EMBL/GenBank/DDBJ databases">
        <title>Biosynthesis of antibiotic leucinostatins and their inhibition on Phytophthora in bio-control Purpureocillium lilacinum.</title>
        <authorList>
            <person name="Wang G."/>
            <person name="Liu Z."/>
            <person name="Lin R."/>
            <person name="Li E."/>
            <person name="Mao Z."/>
            <person name="Ling J."/>
            <person name="Yin W."/>
            <person name="Xie B."/>
        </authorList>
    </citation>
    <scope>NUCLEOTIDE SEQUENCE [LARGE SCALE GENOMIC DNA]</scope>
    <source>
        <strain evidence="2">PLBJ-1</strain>
    </source>
</reference>
<feature type="region of interest" description="Disordered" evidence="1">
    <location>
        <begin position="102"/>
        <end position="121"/>
    </location>
</feature>
<dbReference type="EMBL" id="LSBH01000007">
    <property type="protein sequence ID" value="OAQ76118.1"/>
    <property type="molecule type" value="Genomic_DNA"/>
</dbReference>
<evidence type="ECO:0000256" key="1">
    <source>
        <dbReference type="SAM" id="MobiDB-lite"/>
    </source>
</evidence>
<feature type="compositionally biased region" description="Basic residues" evidence="1">
    <location>
        <begin position="445"/>
        <end position="454"/>
    </location>
</feature>
<accession>A0A179GF26</accession>
<organism evidence="2 3">
    <name type="scientific">Purpureocillium lilacinum</name>
    <name type="common">Paecilomyces lilacinus</name>
    <dbReference type="NCBI Taxonomy" id="33203"/>
    <lineage>
        <taxon>Eukaryota</taxon>
        <taxon>Fungi</taxon>
        <taxon>Dikarya</taxon>
        <taxon>Ascomycota</taxon>
        <taxon>Pezizomycotina</taxon>
        <taxon>Sordariomycetes</taxon>
        <taxon>Hypocreomycetidae</taxon>
        <taxon>Hypocreales</taxon>
        <taxon>Ophiocordycipitaceae</taxon>
        <taxon>Purpureocillium</taxon>
    </lineage>
</organism>
<comment type="caution">
    <text evidence="2">The sequence shown here is derived from an EMBL/GenBank/DDBJ whole genome shotgun (WGS) entry which is preliminary data.</text>
</comment>
<sequence>MLSQTTMKASNKKNTEFQGGCLQGCCPYRRTVGVGLGSVDAAVQCILSRCTEWPGKAARASQASALIRVFGQSMESRSGIAKCYLIGDAIAKLCRRPHCPESPTSVQFRDDGLRPKQPAASSPGAEIAAQACQCHFALPRLEIDELGPTKHDAPFARISRASSSILHRHADFVPGSPGVRHSGRWTTAWHLMQGRAARTRPRSAIAIRLQLRDRYGSEGPSKIQPRPGSLAGLRHRHTRSRRLDHHVTWELTSATLRFEPCRRDETALTTAVSCTSRARAFPKRRDPREGAVLGLSYIDGSETVADECRRQGAWCFLCFTMLAMSQTASRKPEFTLAGSRGAPPAPGMDKLKMMPSYGSHGVCPHWRTRHCLHHSVPRTFPRPLISTHGASGDGVWHKHRTDTKVVAGDGAAETFGYGGPGPDERHLQDGYWSIRDSSLGDGRPPARRCPRRRPPPSAIFPHPRGGLCWRTRTNAAGARATARSTAQGNGK</sequence>
<feature type="region of interest" description="Disordered" evidence="1">
    <location>
        <begin position="216"/>
        <end position="235"/>
    </location>
</feature>
<dbReference type="AlphaFoldDB" id="A0A179GF26"/>
<proteinExistence type="predicted"/>
<dbReference type="Proteomes" id="UP000078240">
    <property type="component" value="Unassembled WGS sequence"/>
</dbReference>
<protein>
    <submittedName>
        <fullName evidence="2">Uncharacterized protein</fullName>
    </submittedName>
</protein>